<name>A0A0A9HFW2_ARUDO</name>
<proteinExistence type="predicted"/>
<accession>A0A0A9HFW2</accession>
<sequence length="23" mass="2552">MIYVQSLSELQQLANRDVARGGC</sequence>
<evidence type="ECO:0000313" key="1">
    <source>
        <dbReference type="EMBL" id="JAE34694.1"/>
    </source>
</evidence>
<organism evidence="1">
    <name type="scientific">Arundo donax</name>
    <name type="common">Giant reed</name>
    <name type="synonym">Donax arundinaceus</name>
    <dbReference type="NCBI Taxonomy" id="35708"/>
    <lineage>
        <taxon>Eukaryota</taxon>
        <taxon>Viridiplantae</taxon>
        <taxon>Streptophyta</taxon>
        <taxon>Embryophyta</taxon>
        <taxon>Tracheophyta</taxon>
        <taxon>Spermatophyta</taxon>
        <taxon>Magnoliopsida</taxon>
        <taxon>Liliopsida</taxon>
        <taxon>Poales</taxon>
        <taxon>Poaceae</taxon>
        <taxon>PACMAD clade</taxon>
        <taxon>Arundinoideae</taxon>
        <taxon>Arundineae</taxon>
        <taxon>Arundo</taxon>
    </lineage>
</organism>
<dbReference type="EMBL" id="GBRH01163202">
    <property type="protein sequence ID" value="JAE34694.1"/>
    <property type="molecule type" value="Transcribed_RNA"/>
</dbReference>
<reference evidence="1" key="1">
    <citation type="submission" date="2014-09" db="EMBL/GenBank/DDBJ databases">
        <authorList>
            <person name="Magalhaes I.L.F."/>
            <person name="Oliveira U."/>
            <person name="Santos F.R."/>
            <person name="Vidigal T.H.D.A."/>
            <person name="Brescovit A.D."/>
            <person name="Santos A.J."/>
        </authorList>
    </citation>
    <scope>NUCLEOTIDE SEQUENCE</scope>
    <source>
        <tissue evidence="1">Shoot tissue taken approximately 20 cm above the soil surface</tissue>
    </source>
</reference>
<reference evidence="1" key="2">
    <citation type="journal article" date="2015" name="Data Brief">
        <title>Shoot transcriptome of the giant reed, Arundo donax.</title>
        <authorList>
            <person name="Barrero R.A."/>
            <person name="Guerrero F.D."/>
            <person name="Moolhuijzen P."/>
            <person name="Goolsby J.A."/>
            <person name="Tidwell J."/>
            <person name="Bellgard S.E."/>
            <person name="Bellgard M.I."/>
        </authorList>
    </citation>
    <scope>NUCLEOTIDE SEQUENCE</scope>
    <source>
        <tissue evidence="1">Shoot tissue taken approximately 20 cm above the soil surface</tissue>
    </source>
</reference>
<protein>
    <submittedName>
        <fullName evidence="1">Uncharacterized protein</fullName>
    </submittedName>
</protein>
<dbReference type="AlphaFoldDB" id="A0A0A9HFW2"/>